<dbReference type="InterPro" id="IPR009057">
    <property type="entry name" value="Homeodomain-like_sf"/>
</dbReference>
<keyword evidence="3" id="KW-0472">Membrane</keyword>
<reference evidence="5 6" key="1">
    <citation type="journal article" date="2014" name="Genome Announc.">
        <title>Draft Genome Sequence of the Antitrypanosomally Active Sponge-Associated Bacterium Actinokineospora sp. Strain EG49.</title>
        <authorList>
            <person name="Harjes J."/>
            <person name="Ryu T."/>
            <person name="Abdelmohsen U.R."/>
            <person name="Moitinho-Silva L."/>
            <person name="Horn H."/>
            <person name="Ravasi T."/>
            <person name="Hentschel U."/>
        </authorList>
    </citation>
    <scope>NUCLEOTIDE SEQUENCE [LARGE SCALE GENOMIC DNA]</scope>
    <source>
        <strain evidence="5 6">EG49</strain>
    </source>
</reference>
<dbReference type="eggNOG" id="COG1309">
    <property type="taxonomic scope" value="Bacteria"/>
</dbReference>
<protein>
    <submittedName>
        <fullName evidence="5">Transcriptional regulator, TetR family</fullName>
    </submittedName>
</protein>
<dbReference type="PANTHER" id="PTHR30328:SF54">
    <property type="entry name" value="HTH-TYPE TRANSCRIPTIONAL REPRESSOR SCO4008"/>
    <property type="match status" value="1"/>
</dbReference>
<gene>
    <name evidence="5" type="ORF">UO65_2351</name>
</gene>
<feature type="DNA-binding region" description="H-T-H motif" evidence="2">
    <location>
        <begin position="29"/>
        <end position="48"/>
    </location>
</feature>
<keyword evidence="3" id="KW-0812">Transmembrane</keyword>
<keyword evidence="1 2" id="KW-0238">DNA-binding</keyword>
<feature type="domain" description="HTH tetR-type" evidence="4">
    <location>
        <begin position="6"/>
        <end position="66"/>
    </location>
</feature>
<dbReference type="STRING" id="909613.UO65_2351"/>
<evidence type="ECO:0000256" key="1">
    <source>
        <dbReference type="ARBA" id="ARBA00023125"/>
    </source>
</evidence>
<keyword evidence="3" id="KW-1133">Transmembrane helix</keyword>
<dbReference type="EMBL" id="AYXG01000081">
    <property type="protein sequence ID" value="EWC62364.1"/>
    <property type="molecule type" value="Genomic_DNA"/>
</dbReference>
<dbReference type="OrthoDB" id="4726108at2"/>
<evidence type="ECO:0000313" key="5">
    <source>
        <dbReference type="EMBL" id="EWC62364.1"/>
    </source>
</evidence>
<proteinExistence type="predicted"/>
<comment type="caution">
    <text evidence="5">The sequence shown here is derived from an EMBL/GenBank/DDBJ whole genome shotgun (WGS) entry which is preliminary data.</text>
</comment>
<feature type="transmembrane region" description="Helical" evidence="3">
    <location>
        <begin position="143"/>
        <end position="160"/>
    </location>
</feature>
<dbReference type="InterPro" id="IPR036271">
    <property type="entry name" value="Tet_transcr_reg_TetR-rel_C_sf"/>
</dbReference>
<dbReference type="InterPro" id="IPR001647">
    <property type="entry name" value="HTH_TetR"/>
</dbReference>
<evidence type="ECO:0000313" key="6">
    <source>
        <dbReference type="Proteomes" id="UP000019277"/>
    </source>
</evidence>
<organism evidence="5 6">
    <name type="scientific">Actinokineospora spheciospongiae</name>
    <dbReference type="NCBI Taxonomy" id="909613"/>
    <lineage>
        <taxon>Bacteria</taxon>
        <taxon>Bacillati</taxon>
        <taxon>Actinomycetota</taxon>
        <taxon>Actinomycetes</taxon>
        <taxon>Pseudonocardiales</taxon>
        <taxon>Pseudonocardiaceae</taxon>
        <taxon>Actinokineospora</taxon>
    </lineage>
</organism>
<accession>W7J8L4</accession>
<dbReference type="RefSeq" id="WP_035281561.1">
    <property type="nucleotide sequence ID" value="NZ_AYXG01000081.1"/>
</dbReference>
<dbReference type="Proteomes" id="UP000019277">
    <property type="component" value="Unassembled WGS sequence"/>
</dbReference>
<dbReference type="GO" id="GO:0006355">
    <property type="term" value="P:regulation of DNA-templated transcription"/>
    <property type="evidence" value="ECO:0007669"/>
    <property type="project" value="UniProtKB-ARBA"/>
</dbReference>
<dbReference type="Pfam" id="PF17926">
    <property type="entry name" value="TetR_C_21"/>
    <property type="match status" value="1"/>
</dbReference>
<sequence length="198" mass="21194">MAWNTAETRRRLRAAATAEFAAHGPHGTTMDRIARRAGINKERLYSYFGGKDALFATVLGEELAAVAATVPLASLGEQDIGEFAGAVFDHHAANPTLVRLLHWEGLAYSGPVPDESARTGFYLAKVEAFEAARRRGALAGSPDAAHLVFLVLSLAAWWFAVPQVARMLTGADADDPGELAHRRAAVVEAARRLAGPHE</sequence>
<dbReference type="PROSITE" id="PS50977">
    <property type="entry name" value="HTH_TETR_2"/>
    <property type="match status" value="1"/>
</dbReference>
<dbReference type="Gene3D" id="1.10.357.10">
    <property type="entry name" value="Tetracycline Repressor, domain 2"/>
    <property type="match status" value="1"/>
</dbReference>
<dbReference type="AlphaFoldDB" id="W7J8L4"/>
<keyword evidence="6" id="KW-1185">Reference proteome</keyword>
<evidence type="ECO:0000256" key="3">
    <source>
        <dbReference type="SAM" id="Phobius"/>
    </source>
</evidence>
<evidence type="ECO:0000259" key="4">
    <source>
        <dbReference type="PROSITE" id="PS50977"/>
    </source>
</evidence>
<dbReference type="PANTHER" id="PTHR30328">
    <property type="entry name" value="TRANSCRIPTIONAL REPRESSOR"/>
    <property type="match status" value="1"/>
</dbReference>
<dbReference type="SUPFAM" id="SSF48498">
    <property type="entry name" value="Tetracyclin repressor-like, C-terminal domain"/>
    <property type="match status" value="1"/>
</dbReference>
<dbReference type="InterPro" id="IPR041467">
    <property type="entry name" value="Sco4008_C"/>
</dbReference>
<evidence type="ECO:0000256" key="2">
    <source>
        <dbReference type="PROSITE-ProRule" id="PRU00335"/>
    </source>
</evidence>
<dbReference type="InterPro" id="IPR050109">
    <property type="entry name" value="HTH-type_TetR-like_transc_reg"/>
</dbReference>
<dbReference type="GO" id="GO:0003677">
    <property type="term" value="F:DNA binding"/>
    <property type="evidence" value="ECO:0007669"/>
    <property type="project" value="UniProtKB-UniRule"/>
</dbReference>
<dbReference type="SUPFAM" id="SSF46689">
    <property type="entry name" value="Homeodomain-like"/>
    <property type="match status" value="1"/>
</dbReference>
<dbReference type="Pfam" id="PF00440">
    <property type="entry name" value="TetR_N"/>
    <property type="match status" value="1"/>
</dbReference>
<name>W7J8L4_9PSEU</name>